<dbReference type="Proteomes" id="UP001151760">
    <property type="component" value="Unassembled WGS sequence"/>
</dbReference>
<proteinExistence type="predicted"/>
<comment type="caution">
    <text evidence="2">The sequence shown here is derived from an EMBL/GenBank/DDBJ whole genome shotgun (WGS) entry which is preliminary data.</text>
</comment>
<feature type="compositionally biased region" description="Basic and acidic residues" evidence="1">
    <location>
        <begin position="265"/>
        <end position="276"/>
    </location>
</feature>
<feature type="region of interest" description="Disordered" evidence="1">
    <location>
        <begin position="265"/>
        <end position="287"/>
    </location>
</feature>
<gene>
    <name evidence="2" type="ORF">Tco_1068011</name>
</gene>
<reference evidence="2" key="1">
    <citation type="journal article" date="2022" name="Int. J. Mol. Sci.">
        <title>Draft Genome of Tanacetum Coccineum: Genomic Comparison of Closely Related Tanacetum-Family Plants.</title>
        <authorList>
            <person name="Yamashiro T."/>
            <person name="Shiraishi A."/>
            <person name="Nakayama K."/>
            <person name="Satake H."/>
        </authorList>
    </citation>
    <scope>NUCLEOTIDE SEQUENCE</scope>
</reference>
<reference evidence="2" key="2">
    <citation type="submission" date="2022-01" db="EMBL/GenBank/DDBJ databases">
        <authorList>
            <person name="Yamashiro T."/>
            <person name="Shiraishi A."/>
            <person name="Satake H."/>
            <person name="Nakayama K."/>
        </authorList>
    </citation>
    <scope>NUCLEOTIDE SEQUENCE</scope>
</reference>
<protein>
    <submittedName>
        <fullName evidence="2">Uncharacterized protein</fullName>
    </submittedName>
</protein>
<accession>A0ABQ5HFV2</accession>
<dbReference type="EMBL" id="BQNB010019535">
    <property type="protein sequence ID" value="GJT86294.1"/>
    <property type="molecule type" value="Genomic_DNA"/>
</dbReference>
<evidence type="ECO:0000313" key="2">
    <source>
        <dbReference type="EMBL" id="GJT86294.1"/>
    </source>
</evidence>
<evidence type="ECO:0000313" key="3">
    <source>
        <dbReference type="Proteomes" id="UP001151760"/>
    </source>
</evidence>
<name>A0ABQ5HFV2_9ASTR</name>
<evidence type="ECO:0000256" key="1">
    <source>
        <dbReference type="SAM" id="MobiDB-lite"/>
    </source>
</evidence>
<keyword evidence="3" id="KW-1185">Reference proteome</keyword>
<organism evidence="2 3">
    <name type="scientific">Tanacetum coccineum</name>
    <dbReference type="NCBI Taxonomy" id="301880"/>
    <lineage>
        <taxon>Eukaryota</taxon>
        <taxon>Viridiplantae</taxon>
        <taxon>Streptophyta</taxon>
        <taxon>Embryophyta</taxon>
        <taxon>Tracheophyta</taxon>
        <taxon>Spermatophyta</taxon>
        <taxon>Magnoliopsida</taxon>
        <taxon>eudicotyledons</taxon>
        <taxon>Gunneridae</taxon>
        <taxon>Pentapetalae</taxon>
        <taxon>asterids</taxon>
        <taxon>campanulids</taxon>
        <taxon>Asterales</taxon>
        <taxon>Asteraceae</taxon>
        <taxon>Asteroideae</taxon>
        <taxon>Anthemideae</taxon>
        <taxon>Anthemidinae</taxon>
        <taxon>Tanacetum</taxon>
    </lineage>
</organism>
<sequence>MLTSTTHQQSLADFGSETRPPMLERGSYIPWESHFKRYLNRKKENKKWLNKEIDEGPYEFKNYTPLDSQTPRMQTEEVLTGDNLKNYEAKTEAMNLILISIPNEIYNTVNACSSSRTTSPYYVTHLSSVVDYDDDYQGYALQNNYEYPLTCAMILLARAITQRFSIQQIIIFVLLPTLEIEQLFKLTEYTFKAKILVMMAEIQDVHMFKRKSLSVTMFRMMLGTYRKLFELRLRELLQMFNAIIIVRKIIMLVTVQSQKFEIQRTDNQEKDEKQSQNDKTGLGMEEL</sequence>